<dbReference type="SMART" id="SM00256">
    <property type="entry name" value="FBOX"/>
    <property type="match status" value="1"/>
</dbReference>
<evidence type="ECO:0000259" key="1">
    <source>
        <dbReference type="PROSITE" id="PS50181"/>
    </source>
</evidence>
<comment type="caution">
    <text evidence="2">The sequence shown here is derived from an EMBL/GenBank/DDBJ whole genome shotgun (WGS) entry which is preliminary data.</text>
</comment>
<dbReference type="EMBL" id="JBANAX010000455">
    <property type="protein sequence ID" value="KAL1208310.1"/>
    <property type="molecule type" value="Genomic_DNA"/>
</dbReference>
<feature type="domain" description="F-box" evidence="1">
    <location>
        <begin position="1"/>
        <end position="46"/>
    </location>
</feature>
<evidence type="ECO:0000313" key="2">
    <source>
        <dbReference type="EMBL" id="KAL1208310.1"/>
    </source>
</evidence>
<dbReference type="Pfam" id="PF25210">
    <property type="entry name" value="Kelch_FKB95"/>
    <property type="match status" value="1"/>
</dbReference>
<keyword evidence="3" id="KW-1185">Reference proteome</keyword>
<dbReference type="CDD" id="cd22152">
    <property type="entry name" value="F-box_AtAFR-like"/>
    <property type="match status" value="1"/>
</dbReference>
<dbReference type="PANTHER" id="PTHR24414">
    <property type="entry name" value="F-BOX/KELCH-REPEAT PROTEIN SKIP4"/>
    <property type="match status" value="1"/>
</dbReference>
<dbReference type="Proteomes" id="UP001558713">
    <property type="component" value="Unassembled WGS sequence"/>
</dbReference>
<name>A0ABD1ANH8_CARAN</name>
<accession>A0ABD1ANH8</accession>
<evidence type="ECO:0000313" key="3">
    <source>
        <dbReference type="Proteomes" id="UP001558713"/>
    </source>
</evidence>
<dbReference type="SUPFAM" id="SSF117281">
    <property type="entry name" value="Kelch motif"/>
    <property type="match status" value="1"/>
</dbReference>
<dbReference type="InterPro" id="IPR001810">
    <property type="entry name" value="F-box_dom"/>
</dbReference>
<dbReference type="SMART" id="SM00612">
    <property type="entry name" value="Kelch"/>
    <property type="match status" value="2"/>
</dbReference>
<dbReference type="InterPro" id="IPR057499">
    <property type="entry name" value="Kelch_FKB95"/>
</dbReference>
<dbReference type="PANTHER" id="PTHR24414:SF202">
    <property type="entry name" value="F-BOX DOMAIN-CONTAINING PROTEIN"/>
    <property type="match status" value="1"/>
</dbReference>
<organism evidence="2 3">
    <name type="scientific">Cardamine amara subsp. amara</name>
    <dbReference type="NCBI Taxonomy" id="228776"/>
    <lineage>
        <taxon>Eukaryota</taxon>
        <taxon>Viridiplantae</taxon>
        <taxon>Streptophyta</taxon>
        <taxon>Embryophyta</taxon>
        <taxon>Tracheophyta</taxon>
        <taxon>Spermatophyta</taxon>
        <taxon>Magnoliopsida</taxon>
        <taxon>eudicotyledons</taxon>
        <taxon>Gunneridae</taxon>
        <taxon>Pentapetalae</taxon>
        <taxon>rosids</taxon>
        <taxon>malvids</taxon>
        <taxon>Brassicales</taxon>
        <taxon>Brassicaceae</taxon>
        <taxon>Cardamineae</taxon>
        <taxon>Cardamine</taxon>
    </lineage>
</organism>
<protein>
    <submittedName>
        <fullName evidence="2">F-box/kelch-repeat protein</fullName>
    </submittedName>
</protein>
<dbReference type="InterPro" id="IPR006652">
    <property type="entry name" value="Kelch_1"/>
</dbReference>
<sequence>MTFMMLPNDLVLNCLARVSRLYYPTLSLVSERFRYLLASTELYQTRILLGCTESCLYVCLKLRTYHNPQHWFTICRKPNSSKNVLVPIASPNSHPTYQSDFARVGSNIYAIGGFINDDNASSRVMVMDCRSQTWLEAPSIRIARATPSTCVLDGKIYVIGGCKNLDATNWIEVFDTKTQTWEFMSSSHGEKICSSCTYHSLGYDGDVYVKGFEKRVTYKLDKGRWRPADIAMDRGWFCSSSSCVMENVLYSWFCGMIRWYDSEENFWKYIKGLEGSDELYGLHGHFDAKMTGCGGKLVVMWEKNVYINECHYEKGLWCAEIALEKHQGDIWGTLEWSDVVSTTTQPYEYDLAHILAVTL</sequence>
<gene>
    <name evidence="2" type="ORF">V5N11_033609</name>
</gene>
<proteinExistence type="predicted"/>
<dbReference type="AlphaFoldDB" id="A0ABD1ANH8"/>
<dbReference type="Gene3D" id="2.120.10.80">
    <property type="entry name" value="Kelch-type beta propeller"/>
    <property type="match status" value="1"/>
</dbReference>
<dbReference type="InterPro" id="IPR015915">
    <property type="entry name" value="Kelch-typ_b-propeller"/>
</dbReference>
<dbReference type="Pfam" id="PF00646">
    <property type="entry name" value="F-box"/>
    <property type="match status" value="1"/>
</dbReference>
<reference evidence="2 3" key="1">
    <citation type="submission" date="2024-04" db="EMBL/GenBank/DDBJ databases">
        <title>Genome assembly C_amara_ONT_v2.</title>
        <authorList>
            <person name="Yant L."/>
            <person name="Moore C."/>
            <person name="Slenker M."/>
        </authorList>
    </citation>
    <scope>NUCLEOTIDE SEQUENCE [LARGE SCALE GENOMIC DNA]</scope>
    <source>
        <tissue evidence="2">Leaf</tissue>
    </source>
</reference>
<dbReference type="PROSITE" id="PS50181">
    <property type="entry name" value="FBOX"/>
    <property type="match status" value="1"/>
</dbReference>
<dbReference type="InterPro" id="IPR050354">
    <property type="entry name" value="F-box/kelch-repeat_ARATH"/>
</dbReference>